<gene>
    <name evidence="1" type="ORF">S01H4_56139</name>
</gene>
<reference evidence="1" key="1">
    <citation type="journal article" date="2014" name="Front. Microbiol.">
        <title>High frequency of phylogenetically diverse reductive dehalogenase-homologous genes in deep subseafloor sedimentary metagenomes.</title>
        <authorList>
            <person name="Kawai M."/>
            <person name="Futagami T."/>
            <person name="Toyoda A."/>
            <person name="Takaki Y."/>
            <person name="Nishi S."/>
            <person name="Hori S."/>
            <person name="Arai W."/>
            <person name="Tsubouchi T."/>
            <person name="Morono Y."/>
            <person name="Uchiyama I."/>
            <person name="Ito T."/>
            <person name="Fujiyama A."/>
            <person name="Inagaki F."/>
            <person name="Takami H."/>
        </authorList>
    </citation>
    <scope>NUCLEOTIDE SEQUENCE</scope>
    <source>
        <strain evidence="1">Expedition CK06-06</strain>
    </source>
</reference>
<dbReference type="Pfam" id="PF19788">
    <property type="entry name" value="DUF6272"/>
    <property type="match status" value="1"/>
</dbReference>
<evidence type="ECO:0000313" key="1">
    <source>
        <dbReference type="EMBL" id="GAH11560.1"/>
    </source>
</evidence>
<dbReference type="NCBIfam" id="NF038262">
    <property type="entry name" value="SiaB_fam_kinase"/>
    <property type="match status" value="1"/>
</dbReference>
<proteinExistence type="predicted"/>
<protein>
    <submittedName>
        <fullName evidence="1">Uncharacterized protein</fullName>
    </submittedName>
</protein>
<accession>X1DTK4</accession>
<feature type="non-terminal residue" evidence="1">
    <location>
        <position position="183"/>
    </location>
</feature>
<dbReference type="AlphaFoldDB" id="X1DTK4"/>
<organism evidence="1">
    <name type="scientific">marine sediment metagenome</name>
    <dbReference type="NCBI Taxonomy" id="412755"/>
    <lineage>
        <taxon>unclassified sequences</taxon>
        <taxon>metagenomes</taxon>
        <taxon>ecological metagenomes</taxon>
    </lineage>
</organism>
<name>X1DTK4_9ZZZZ</name>
<dbReference type="EMBL" id="BART01032494">
    <property type="protein sequence ID" value="GAH11560.1"/>
    <property type="molecule type" value="Genomic_DNA"/>
</dbReference>
<sequence length="183" mass="21194">MGFNIDDYYTALTGDNVLLAYKGSVTTDFINNVLDTVEAKLQDFDEESKIRKKVYNVLVESLQNLYHHIDELPDKFKDEYDIKFGILVISKENSAYKISTGNFIRSEKIKYLKDKIDKINSLSKEELKDMYKFILNHQKLSAKGGGGLGLVDIARKTGNKLNYMFQSFNNEFYFYTLEIFVSE</sequence>
<comment type="caution">
    <text evidence="1">The sequence shown here is derived from an EMBL/GenBank/DDBJ whole genome shotgun (WGS) entry which is preliminary data.</text>
</comment>
<dbReference type="InterPro" id="IPR046239">
    <property type="entry name" value="DUF6272"/>
</dbReference>